<sequence>MMAERLNVPSTVLKSTLMNTVFKGAKDDEFVALVIVANEYQLNPLTKEIYAFPAKGGGIVPVISVDGWNTIMNRHPMFDGIEFNDIPDADGNLLAIESVIYRKDRTRPIKVIEYLDECKRSTEPWKMMPARMLRHKALIQGARLAFGFSGIYDQDDAEVGDIGPGLSPGPMPMRDITPQRAPEPRQTSRPAIAHDPDTGEIVESEGETAARLDREGYAAMEGRDQSQMGEAQTTVDAAEAMIAEIVALTEVAEVNAYVRDADFSLLDDDQASAVREAAAEHSELIMRAKAAATKEGR</sequence>
<name>A0A975HGM2_9SPHN</name>
<dbReference type="GO" id="GO:0006259">
    <property type="term" value="P:DNA metabolic process"/>
    <property type="evidence" value="ECO:0007669"/>
    <property type="project" value="InterPro"/>
</dbReference>
<organism evidence="2 3">
    <name type="scientific">Rhizorhabdus wittichii</name>
    <dbReference type="NCBI Taxonomy" id="160791"/>
    <lineage>
        <taxon>Bacteria</taxon>
        <taxon>Pseudomonadati</taxon>
        <taxon>Pseudomonadota</taxon>
        <taxon>Alphaproteobacteria</taxon>
        <taxon>Sphingomonadales</taxon>
        <taxon>Sphingomonadaceae</taxon>
        <taxon>Rhizorhabdus</taxon>
    </lineage>
</organism>
<reference evidence="2" key="1">
    <citation type="submission" date="2020-07" db="EMBL/GenBank/DDBJ databases">
        <authorList>
            <person name="Camacho E."/>
        </authorList>
    </citation>
    <scope>NUCLEOTIDE SEQUENCE</scope>
    <source>
        <strain evidence="2">MPO218</strain>
    </source>
</reference>
<dbReference type="AlphaFoldDB" id="A0A975HGM2"/>
<dbReference type="EMBL" id="CP059319">
    <property type="protein sequence ID" value="QTH24598.1"/>
    <property type="molecule type" value="Genomic_DNA"/>
</dbReference>
<dbReference type="Pfam" id="PF03837">
    <property type="entry name" value="RecT"/>
    <property type="match status" value="1"/>
</dbReference>
<protein>
    <submittedName>
        <fullName evidence="2">Recombinase RecT</fullName>
    </submittedName>
</protein>
<evidence type="ECO:0000313" key="3">
    <source>
        <dbReference type="Proteomes" id="UP000664914"/>
    </source>
</evidence>
<reference evidence="2" key="2">
    <citation type="submission" date="2021-04" db="EMBL/GenBank/DDBJ databases">
        <title>Isolation and genomic analysis of the ibuprofen-degrading bacterium Sphingomonas strain MPO218.</title>
        <authorList>
            <person name="Aulestia M."/>
            <person name="Flores A."/>
            <person name="Mangas E.L."/>
            <person name="Perez-Pulido A.J."/>
            <person name="Santero E."/>
            <person name="Camacho E.M."/>
        </authorList>
    </citation>
    <scope>NUCLEOTIDE SEQUENCE</scope>
    <source>
        <strain evidence="2">MPO218</strain>
    </source>
</reference>
<dbReference type="GO" id="GO:0003677">
    <property type="term" value="F:DNA binding"/>
    <property type="evidence" value="ECO:0007669"/>
    <property type="project" value="InterPro"/>
</dbReference>
<dbReference type="InterPro" id="IPR018330">
    <property type="entry name" value="RecT_fam"/>
</dbReference>
<feature type="region of interest" description="Disordered" evidence="1">
    <location>
        <begin position="159"/>
        <end position="210"/>
    </location>
</feature>
<gene>
    <name evidence="2" type="ORF">HRJ34_15375</name>
</gene>
<proteinExistence type="predicted"/>
<accession>A0A975HGM2</accession>
<evidence type="ECO:0000313" key="2">
    <source>
        <dbReference type="EMBL" id="QTH24598.1"/>
    </source>
</evidence>
<dbReference type="Proteomes" id="UP000664914">
    <property type="component" value="Chromosome"/>
</dbReference>
<evidence type="ECO:0000256" key="1">
    <source>
        <dbReference type="SAM" id="MobiDB-lite"/>
    </source>
</evidence>